<reference evidence="2 3" key="1">
    <citation type="submission" date="2019-07" db="EMBL/GenBank/DDBJ databases">
        <title>Genomic Encyclopedia of Archaeal and Bacterial Type Strains, Phase II (KMG-II): from individual species to whole genera.</title>
        <authorList>
            <person name="Goeker M."/>
        </authorList>
    </citation>
    <scope>NUCLEOTIDE SEQUENCE [LARGE SCALE GENOMIC DNA]</scope>
    <source>
        <strain evidence="2 3">DSM 18850</strain>
    </source>
</reference>
<dbReference type="Gene3D" id="3.20.20.70">
    <property type="entry name" value="Aldolase class I"/>
    <property type="match status" value="1"/>
</dbReference>
<evidence type="ECO:0000259" key="1">
    <source>
        <dbReference type="Pfam" id="PF02581"/>
    </source>
</evidence>
<dbReference type="EMBL" id="VNHX01000004">
    <property type="protein sequence ID" value="TYP96962.1"/>
    <property type="molecule type" value="Genomic_DNA"/>
</dbReference>
<sequence>MRVITLNESSKEEVRTLRKLLEWPGIYVHIRKPLITEVAFGRYLSQFSEADRPRLITHQHYAIALDNGVAHMHLPAHARAGLPAASPGVYASTSTHGWDEFNQLGTAFRSAFIGPVFPSISKPGYGTHQQLAFTGRTNFAMQAIALGGISAENIGALSGAHFDDVALCGAIWQARDPLQEAARCYQLLQVNHRSSKHDIQ</sequence>
<name>A0A5S5DQ49_9SPHI</name>
<dbReference type="OrthoDB" id="194683at2"/>
<keyword evidence="3" id="KW-1185">Reference proteome</keyword>
<dbReference type="GO" id="GO:0009228">
    <property type="term" value="P:thiamine biosynthetic process"/>
    <property type="evidence" value="ECO:0007669"/>
    <property type="project" value="UniProtKB-KW"/>
</dbReference>
<dbReference type="CDD" id="cd00564">
    <property type="entry name" value="TMP_TenI"/>
    <property type="match status" value="1"/>
</dbReference>
<dbReference type="InterPro" id="IPR036206">
    <property type="entry name" value="ThiamineP_synth_sf"/>
</dbReference>
<feature type="domain" description="Thiamine phosphate synthase/TenI" evidence="1">
    <location>
        <begin position="45"/>
        <end position="171"/>
    </location>
</feature>
<dbReference type="InterPro" id="IPR013785">
    <property type="entry name" value="Aldolase_TIM"/>
</dbReference>
<dbReference type="AlphaFoldDB" id="A0A5S5DQ49"/>
<comment type="caution">
    <text evidence="2">The sequence shown here is derived from an EMBL/GenBank/DDBJ whole genome shotgun (WGS) entry which is preliminary data.</text>
</comment>
<dbReference type="SUPFAM" id="SSF51391">
    <property type="entry name" value="Thiamin phosphate synthase"/>
    <property type="match status" value="1"/>
</dbReference>
<protein>
    <submittedName>
        <fullName evidence="2">Thiamine-phosphate pyrophosphorylase</fullName>
    </submittedName>
</protein>
<accession>A0A5S5DQ49</accession>
<organism evidence="2 3">
    <name type="scientific">Sphingobacterium allocomposti</name>
    <dbReference type="NCBI Taxonomy" id="415956"/>
    <lineage>
        <taxon>Bacteria</taxon>
        <taxon>Pseudomonadati</taxon>
        <taxon>Bacteroidota</taxon>
        <taxon>Sphingobacteriia</taxon>
        <taxon>Sphingobacteriales</taxon>
        <taxon>Sphingobacteriaceae</taxon>
        <taxon>Sphingobacterium</taxon>
    </lineage>
</organism>
<evidence type="ECO:0000313" key="3">
    <source>
        <dbReference type="Proteomes" id="UP000325105"/>
    </source>
</evidence>
<evidence type="ECO:0000313" key="2">
    <source>
        <dbReference type="EMBL" id="TYP96962.1"/>
    </source>
</evidence>
<dbReference type="Proteomes" id="UP000325105">
    <property type="component" value="Unassembled WGS sequence"/>
</dbReference>
<dbReference type="Pfam" id="PF02581">
    <property type="entry name" value="TMP-TENI"/>
    <property type="match status" value="1"/>
</dbReference>
<proteinExistence type="predicted"/>
<dbReference type="RefSeq" id="WP_148907878.1">
    <property type="nucleotide sequence ID" value="NZ_VNHX01000004.1"/>
</dbReference>
<dbReference type="InterPro" id="IPR022998">
    <property type="entry name" value="ThiamineP_synth_TenI"/>
</dbReference>
<gene>
    <name evidence="2" type="ORF">BC792_104193</name>
</gene>